<keyword evidence="3" id="KW-0998">Cell outer membrane</keyword>
<dbReference type="InterPro" id="IPR036942">
    <property type="entry name" value="Beta-barrel_TonB_sf"/>
</dbReference>
<evidence type="ECO:0000313" key="5">
    <source>
        <dbReference type="EMBL" id="RLZ08026.1"/>
    </source>
</evidence>
<dbReference type="InterPro" id="IPR008969">
    <property type="entry name" value="CarboxyPept-like_regulatory"/>
</dbReference>
<name>A0A3L9M7V4_9FLAO</name>
<dbReference type="PANTHER" id="PTHR40980:SF4">
    <property type="entry name" value="TONB-DEPENDENT RECEPTOR-LIKE BETA-BARREL DOMAIN-CONTAINING PROTEIN"/>
    <property type="match status" value="1"/>
</dbReference>
<evidence type="ECO:0000259" key="4">
    <source>
        <dbReference type="Pfam" id="PF14905"/>
    </source>
</evidence>
<dbReference type="Gene3D" id="2.170.130.10">
    <property type="entry name" value="TonB-dependent receptor, plug domain"/>
    <property type="match status" value="1"/>
</dbReference>
<dbReference type="GO" id="GO:0009279">
    <property type="term" value="C:cell outer membrane"/>
    <property type="evidence" value="ECO:0007669"/>
    <property type="project" value="UniProtKB-SubCell"/>
</dbReference>
<accession>A0A3L9M7V4</accession>
<reference evidence="5 6" key="1">
    <citation type="submission" date="2018-10" db="EMBL/GenBank/DDBJ databases">
        <authorList>
            <person name="Chen X."/>
        </authorList>
    </citation>
    <scope>NUCLEOTIDE SEQUENCE [LARGE SCALE GENOMIC DNA]</scope>
    <source>
        <strain evidence="5 6">YIM 102668</strain>
    </source>
</reference>
<evidence type="ECO:0000313" key="6">
    <source>
        <dbReference type="Proteomes" id="UP000275348"/>
    </source>
</evidence>
<comment type="caution">
    <text evidence="5">The sequence shown here is derived from an EMBL/GenBank/DDBJ whole genome shotgun (WGS) entry which is preliminary data.</text>
</comment>
<feature type="domain" description="Outer membrane protein beta-barrel" evidence="4">
    <location>
        <begin position="369"/>
        <end position="775"/>
    </location>
</feature>
<dbReference type="PANTHER" id="PTHR40980">
    <property type="entry name" value="PLUG DOMAIN-CONTAINING PROTEIN"/>
    <property type="match status" value="1"/>
</dbReference>
<keyword evidence="6" id="KW-1185">Reference proteome</keyword>
<dbReference type="OrthoDB" id="8764943at2"/>
<dbReference type="Gene3D" id="2.40.170.20">
    <property type="entry name" value="TonB-dependent receptor, beta-barrel domain"/>
    <property type="match status" value="1"/>
</dbReference>
<dbReference type="SUPFAM" id="SSF56935">
    <property type="entry name" value="Porins"/>
    <property type="match status" value="1"/>
</dbReference>
<keyword evidence="5" id="KW-0675">Receptor</keyword>
<organism evidence="5 6">
    <name type="scientific">Faecalibacter macacae</name>
    <dbReference type="NCBI Taxonomy" id="1859289"/>
    <lineage>
        <taxon>Bacteria</taxon>
        <taxon>Pseudomonadati</taxon>
        <taxon>Bacteroidota</taxon>
        <taxon>Flavobacteriia</taxon>
        <taxon>Flavobacteriales</taxon>
        <taxon>Weeksellaceae</taxon>
        <taxon>Faecalibacter</taxon>
    </lineage>
</organism>
<dbReference type="Proteomes" id="UP000275348">
    <property type="component" value="Unassembled WGS sequence"/>
</dbReference>
<evidence type="ECO:0000256" key="1">
    <source>
        <dbReference type="ARBA" id="ARBA00004442"/>
    </source>
</evidence>
<dbReference type="Pfam" id="PF14905">
    <property type="entry name" value="OMP_b-brl_3"/>
    <property type="match status" value="1"/>
</dbReference>
<dbReference type="AlphaFoldDB" id="A0A3L9M7V4"/>
<dbReference type="InterPro" id="IPR041700">
    <property type="entry name" value="OMP_b-brl_3"/>
</dbReference>
<keyword evidence="2" id="KW-0472">Membrane</keyword>
<dbReference type="InterPro" id="IPR037066">
    <property type="entry name" value="Plug_dom_sf"/>
</dbReference>
<protein>
    <submittedName>
        <fullName evidence="5">TonB-dependent receptor</fullName>
    </submittedName>
</protein>
<dbReference type="EMBL" id="RDOJ01000015">
    <property type="protein sequence ID" value="RLZ08026.1"/>
    <property type="molecule type" value="Genomic_DNA"/>
</dbReference>
<gene>
    <name evidence="5" type="ORF">EAH69_10530</name>
</gene>
<comment type="subcellular location">
    <subcellularLocation>
        <location evidence="1">Cell outer membrane</location>
    </subcellularLocation>
</comment>
<sequence length="798" mass="91318">MRKLGISLLFCFTSINAFSQQEVKGALLYEDNSPVTYADILILDNDILLQETSTNEEGIFSTILKQGKFTIRIEQYGSLLYTQEIDVNNDNLGIILIPKNDNITLAETVVSGQKKLIEKKVDRLIFNPDQAEGAKGGNALDALKLAPRIKIDENTDEVSIVGKGAVSILINDRLMQMDPTQLSNYLKTIRTEDIDKIEIITSPPAKFDASGNSGVINIVLKNSKQNSYNGSLSTAASHANYTGLNYNGNINYRKGKWTLSARVYHGENESGLGNNNTVLYETNRWESNRVNHSKNNNFGTGLGVDYNITESLITGFNFDYSIGEGKNLSQAKDNIYDLPSNNLNRYLTTDHNGTQWDWNYLGLNYHVIKKFDDKGKKLTFDFDYSNNSSDADNLATSNEFYPDHTPIDGKFQSNLTENDYQSDRFNFSLDMEHPVNSWKMNYGTRIRIGKDETKNKRFTKTDADFIEEDEYRYQFKYDENIYAFFYSVEKQISEKWSAKTGLRYEHAKVKAFADKENISYTKTYDDLFPTAYVMYQATENHSFSINYSRRINRPSMWHLNPLLIKLNDYYYQTGNPDVLPSYSNNFEFEHAYKDLFVTSIYMSLTNDIVGQISEHNPTNQVMIAKPFNFAKSTSIGLSETINLKPIKWWKINATADIYYIKTVGQIPSMNYSLDGINGDFTITNNFELNKAKTLFANYTYAYSTKGSDSDLDEYNDYLQHNAGIRAMIFNKKLQLSFNVNNIFENHRPTYTSRTNNVYSTWTNESVRTFRFSIAYNFGKQFNIERSKSNQEQSSSGGG</sequence>
<evidence type="ECO:0000256" key="2">
    <source>
        <dbReference type="ARBA" id="ARBA00023136"/>
    </source>
</evidence>
<dbReference type="SUPFAM" id="SSF49464">
    <property type="entry name" value="Carboxypeptidase regulatory domain-like"/>
    <property type="match status" value="1"/>
</dbReference>
<evidence type="ECO:0000256" key="3">
    <source>
        <dbReference type="ARBA" id="ARBA00023237"/>
    </source>
</evidence>
<proteinExistence type="predicted"/>
<dbReference type="RefSeq" id="WP_121935168.1">
    <property type="nucleotide sequence ID" value="NZ_RDOJ01000015.1"/>
</dbReference>